<keyword evidence="3" id="KW-1185">Reference proteome</keyword>
<feature type="compositionally biased region" description="Acidic residues" evidence="1">
    <location>
        <begin position="414"/>
        <end position="426"/>
    </location>
</feature>
<dbReference type="GO" id="GO:0061630">
    <property type="term" value="F:ubiquitin protein ligase activity"/>
    <property type="evidence" value="ECO:0007669"/>
    <property type="project" value="TreeGrafter"/>
</dbReference>
<feature type="compositionally biased region" description="Low complexity" evidence="1">
    <location>
        <begin position="111"/>
        <end position="121"/>
    </location>
</feature>
<accession>A0AAW0JS97</accession>
<feature type="compositionally biased region" description="Basic and acidic residues" evidence="1">
    <location>
        <begin position="80"/>
        <end position="91"/>
    </location>
</feature>
<organism evidence="2 3">
    <name type="scientific">Myodes glareolus</name>
    <name type="common">Bank vole</name>
    <name type="synonym">Clethrionomys glareolus</name>
    <dbReference type="NCBI Taxonomy" id="447135"/>
    <lineage>
        <taxon>Eukaryota</taxon>
        <taxon>Metazoa</taxon>
        <taxon>Chordata</taxon>
        <taxon>Craniata</taxon>
        <taxon>Vertebrata</taxon>
        <taxon>Euteleostomi</taxon>
        <taxon>Mammalia</taxon>
        <taxon>Eutheria</taxon>
        <taxon>Euarchontoglires</taxon>
        <taxon>Glires</taxon>
        <taxon>Rodentia</taxon>
        <taxon>Myomorpha</taxon>
        <taxon>Muroidea</taxon>
        <taxon>Cricetidae</taxon>
        <taxon>Arvicolinae</taxon>
        <taxon>Myodes</taxon>
    </lineage>
</organism>
<feature type="region of interest" description="Disordered" evidence="1">
    <location>
        <begin position="386"/>
        <end position="455"/>
    </location>
</feature>
<feature type="region of interest" description="Disordered" evidence="1">
    <location>
        <begin position="23"/>
        <end position="137"/>
    </location>
</feature>
<gene>
    <name evidence="2" type="ORF">U0070_003362</name>
</gene>
<evidence type="ECO:0000256" key="1">
    <source>
        <dbReference type="SAM" id="MobiDB-lite"/>
    </source>
</evidence>
<dbReference type="InterPro" id="IPR053003">
    <property type="entry name" value="TRIM_RBCC_E3_ubiq-ligases"/>
</dbReference>
<dbReference type="PANTHER" id="PTHR36754:SF2">
    <property type="entry name" value="E3 UBIQUITIN-PROTEIN LIGASE TRIM37"/>
    <property type="match status" value="1"/>
</dbReference>
<feature type="compositionally biased region" description="Basic and acidic residues" evidence="1">
    <location>
        <begin position="286"/>
        <end position="298"/>
    </location>
</feature>
<sequence length="511" mass="55462">MVENMVAAFYRIVKRLTIELSRTQKSRDLSPPDNHLSPQNDDIPEARAKKAGSCSDMLLDGGPTSASVRETKEDEDEEEKIQNEDYHHELSDGDLDLDLAGEDEVNQLDGSSSSASSTATSNTEENDIDEETMSGENDVEYNNMELEEGELMEDAAAAGPPASYSRKDKDQRKQQAMWRVPSDLKMLKRLKTQMAEVRCMKTDVKTTLSEIKGTGIASGDIQANLFCADQAALATCGPENSGRLQDLGMELLAKSSVAGCYIRNPTNKKNSPKSARAIAGSLSLRRAMDSGESSRSKGDCQALSEGSPGNSQSGSRHNSPRALTHSIIGDILPKSEDRQCKALDSDAVVVAVFNGLPTVEKRRKMVALGANAKGGRLEGMQVADLESHSEAGELQPTLPEGASAAPEEGMSSDSDIECDTENEEQEEHTSMGSFSDPFLAPPPDEDSHSSFPDGEQIDPENLHFSTDEGGGRSRIVIDDMDDTDFLMLLVLQSQEYWDYKTVPPCRIRAGV</sequence>
<dbReference type="GO" id="GO:0070842">
    <property type="term" value="P:aggresome assembly"/>
    <property type="evidence" value="ECO:0007669"/>
    <property type="project" value="TreeGrafter"/>
</dbReference>
<comment type="caution">
    <text evidence="2">The sequence shown here is derived from an EMBL/GenBank/DDBJ whole genome shotgun (WGS) entry which is preliminary data.</text>
</comment>
<dbReference type="GO" id="GO:0016235">
    <property type="term" value="C:aggresome"/>
    <property type="evidence" value="ECO:0007669"/>
    <property type="project" value="TreeGrafter"/>
</dbReference>
<dbReference type="GO" id="GO:0031625">
    <property type="term" value="F:ubiquitin protein ligase binding"/>
    <property type="evidence" value="ECO:0007669"/>
    <property type="project" value="TreeGrafter"/>
</dbReference>
<protein>
    <submittedName>
        <fullName evidence="2">Uncharacterized protein</fullName>
    </submittedName>
</protein>
<reference evidence="2 3" key="1">
    <citation type="journal article" date="2023" name="bioRxiv">
        <title>Conserved and derived expression patterns and positive selection on dental genes reveal complex evolutionary context of ever-growing rodent molars.</title>
        <authorList>
            <person name="Calamari Z.T."/>
            <person name="Song A."/>
            <person name="Cohen E."/>
            <person name="Akter M."/>
            <person name="Roy R.D."/>
            <person name="Hallikas O."/>
            <person name="Christensen M.M."/>
            <person name="Li P."/>
            <person name="Marangoni P."/>
            <person name="Jernvall J."/>
            <person name="Klein O.D."/>
        </authorList>
    </citation>
    <scope>NUCLEOTIDE SEQUENCE [LARGE SCALE GENOMIC DNA]</scope>
    <source>
        <strain evidence="2">V071</strain>
    </source>
</reference>
<proteinExistence type="predicted"/>
<evidence type="ECO:0000313" key="3">
    <source>
        <dbReference type="Proteomes" id="UP001488838"/>
    </source>
</evidence>
<feature type="region of interest" description="Disordered" evidence="1">
    <location>
        <begin position="284"/>
        <end position="322"/>
    </location>
</feature>
<evidence type="ECO:0000313" key="2">
    <source>
        <dbReference type="EMBL" id="KAK7829907.1"/>
    </source>
</evidence>
<dbReference type="GO" id="GO:0006513">
    <property type="term" value="P:protein monoubiquitination"/>
    <property type="evidence" value="ECO:0007669"/>
    <property type="project" value="TreeGrafter"/>
</dbReference>
<name>A0AAW0JS97_MYOGA</name>
<dbReference type="AlphaFoldDB" id="A0AAW0JS97"/>
<feature type="compositionally biased region" description="Acidic residues" evidence="1">
    <location>
        <begin position="124"/>
        <end position="137"/>
    </location>
</feature>
<dbReference type="GO" id="GO:0005164">
    <property type="term" value="F:tumor necrosis factor receptor binding"/>
    <property type="evidence" value="ECO:0007669"/>
    <property type="project" value="TreeGrafter"/>
</dbReference>
<dbReference type="GO" id="GO:0035098">
    <property type="term" value="C:ESC/E(Z) complex"/>
    <property type="evidence" value="ECO:0007669"/>
    <property type="project" value="TreeGrafter"/>
</dbReference>
<dbReference type="GO" id="GO:0005778">
    <property type="term" value="C:peroxisomal membrane"/>
    <property type="evidence" value="ECO:0007669"/>
    <property type="project" value="TreeGrafter"/>
</dbReference>
<dbReference type="Proteomes" id="UP001488838">
    <property type="component" value="Unassembled WGS sequence"/>
</dbReference>
<dbReference type="EMBL" id="JBBHLL010000019">
    <property type="protein sequence ID" value="KAK7829907.1"/>
    <property type="molecule type" value="Genomic_DNA"/>
</dbReference>
<feature type="compositionally biased region" description="Polar residues" evidence="1">
    <location>
        <begin position="307"/>
        <end position="317"/>
    </location>
</feature>
<feature type="compositionally biased region" description="Acidic residues" evidence="1">
    <location>
        <begin position="92"/>
        <end position="106"/>
    </location>
</feature>
<dbReference type="PANTHER" id="PTHR36754">
    <property type="entry name" value="E3 UBIQUITIN-PROTEIN LIGASE TRIM37"/>
    <property type="match status" value="1"/>
</dbReference>
<dbReference type="GO" id="GO:0051865">
    <property type="term" value="P:protein autoubiquitination"/>
    <property type="evidence" value="ECO:0007669"/>
    <property type="project" value="TreeGrafter"/>
</dbReference>